<accession>A0ABP0WN16</accession>
<evidence type="ECO:0000256" key="1">
    <source>
        <dbReference type="SAM" id="MobiDB-lite"/>
    </source>
</evidence>
<evidence type="ECO:0000313" key="2">
    <source>
        <dbReference type="EMBL" id="CAK9268263.1"/>
    </source>
</evidence>
<evidence type="ECO:0000313" key="3">
    <source>
        <dbReference type="Proteomes" id="UP001497444"/>
    </source>
</evidence>
<keyword evidence="3" id="KW-1185">Reference proteome</keyword>
<name>A0ABP0WN16_9BRYO</name>
<proteinExistence type="predicted"/>
<feature type="region of interest" description="Disordered" evidence="1">
    <location>
        <begin position="1"/>
        <end position="21"/>
    </location>
</feature>
<dbReference type="Proteomes" id="UP001497444">
    <property type="component" value="Chromosome 2"/>
</dbReference>
<organism evidence="2 3">
    <name type="scientific">Sphagnum jensenii</name>
    <dbReference type="NCBI Taxonomy" id="128206"/>
    <lineage>
        <taxon>Eukaryota</taxon>
        <taxon>Viridiplantae</taxon>
        <taxon>Streptophyta</taxon>
        <taxon>Embryophyta</taxon>
        <taxon>Bryophyta</taxon>
        <taxon>Sphagnophytina</taxon>
        <taxon>Sphagnopsida</taxon>
        <taxon>Sphagnales</taxon>
        <taxon>Sphagnaceae</taxon>
        <taxon>Sphagnum</taxon>
    </lineage>
</organism>
<reference evidence="2 3" key="1">
    <citation type="submission" date="2024-02" db="EMBL/GenBank/DDBJ databases">
        <authorList>
            <consortium name="ELIXIR-Norway"/>
            <consortium name="Elixir Norway"/>
        </authorList>
    </citation>
    <scope>NUCLEOTIDE SEQUENCE [LARGE SCALE GENOMIC DNA]</scope>
</reference>
<gene>
    <name evidence="2" type="ORF">CSSPJE1EN1_LOCUS13741</name>
</gene>
<dbReference type="EMBL" id="OZ020097">
    <property type="protein sequence ID" value="CAK9268263.1"/>
    <property type="molecule type" value="Genomic_DNA"/>
</dbReference>
<sequence length="72" mass="7660">MARLSGGDERSTGAQPGRKRKHRIVAECMSASQWAAAAAADQKVLTICWGPRHALAHTVVRGNLPAVSRLLA</sequence>
<protein>
    <submittedName>
        <fullName evidence="2">Uncharacterized protein</fullName>
    </submittedName>
</protein>
<feature type="compositionally biased region" description="Basic and acidic residues" evidence="1">
    <location>
        <begin position="1"/>
        <end position="11"/>
    </location>
</feature>